<dbReference type="Gene3D" id="1.10.238.120">
    <property type="entry name" value="Jann4075-like"/>
    <property type="match status" value="1"/>
</dbReference>
<organism evidence="1 2">
    <name type="scientific">Sulfurovum riftiae</name>
    <dbReference type="NCBI Taxonomy" id="1630136"/>
    <lineage>
        <taxon>Bacteria</taxon>
        <taxon>Pseudomonadati</taxon>
        <taxon>Campylobacterota</taxon>
        <taxon>Epsilonproteobacteria</taxon>
        <taxon>Campylobacterales</taxon>
        <taxon>Sulfurovaceae</taxon>
        <taxon>Sulfurovum</taxon>
    </lineage>
</organism>
<dbReference type="InterPro" id="IPR021274">
    <property type="entry name" value="DUF2853"/>
</dbReference>
<comment type="caution">
    <text evidence="1">The sequence shown here is derived from an EMBL/GenBank/DDBJ whole genome shotgun (WGS) entry which is preliminary data.</text>
</comment>
<dbReference type="Proteomes" id="UP000075359">
    <property type="component" value="Unassembled WGS sequence"/>
</dbReference>
<sequence length="105" mass="12218">MALYTKAFKKQYGEVDTDFLEIIVKNLGPSIYRKDAELVSCSDPKELDTVRKNFLIKKLGLQENQEVLDAAIKEVCEELKDTSKKYRALFYYRLAQKFKKESVLS</sequence>
<evidence type="ECO:0000313" key="1">
    <source>
        <dbReference type="EMBL" id="KYJ86629.1"/>
    </source>
</evidence>
<keyword evidence="2" id="KW-1185">Reference proteome</keyword>
<evidence type="ECO:0000313" key="2">
    <source>
        <dbReference type="Proteomes" id="UP000075359"/>
    </source>
</evidence>
<dbReference type="AlphaFoldDB" id="A0A151CGL5"/>
<gene>
    <name evidence="1" type="ORF">AS592_06865</name>
</gene>
<accession>A0A151CGL5</accession>
<name>A0A151CGL5_9BACT</name>
<dbReference type="SUPFAM" id="SSF158587">
    <property type="entry name" value="Jann4075-like"/>
    <property type="match status" value="1"/>
</dbReference>
<protein>
    <recommendedName>
        <fullName evidence="3">DUF2853 domain-containing protein</fullName>
    </recommendedName>
</protein>
<evidence type="ECO:0008006" key="3">
    <source>
        <dbReference type="Google" id="ProtNLM"/>
    </source>
</evidence>
<dbReference type="Pfam" id="PF11015">
    <property type="entry name" value="DUF2853"/>
    <property type="match status" value="1"/>
</dbReference>
<dbReference type="InterPro" id="IPR023154">
    <property type="entry name" value="Jann4075-like_sf"/>
</dbReference>
<reference evidence="1 2" key="1">
    <citation type="submission" date="2015-11" db="EMBL/GenBank/DDBJ databases">
        <title>Draft genome of Sulfurovum riftiae 1812E, a member of the Epsilonproteobacteria isolated from the tube of the deep-sea hydrothermal vent tubewom Riftia pachyptila.</title>
        <authorList>
            <person name="Vetriani C."/>
            <person name="Giovannelli D."/>
        </authorList>
    </citation>
    <scope>NUCLEOTIDE SEQUENCE [LARGE SCALE GENOMIC DNA]</scope>
    <source>
        <strain evidence="1 2">1812E</strain>
    </source>
</reference>
<proteinExistence type="predicted"/>
<dbReference type="EMBL" id="LNKT01000023">
    <property type="protein sequence ID" value="KYJ86629.1"/>
    <property type="molecule type" value="Genomic_DNA"/>
</dbReference>